<name>A0AAD9ZEX8_9LECA</name>
<proteinExistence type="predicted"/>
<keyword evidence="2" id="KW-1185">Reference proteome</keyword>
<comment type="caution">
    <text evidence="1">The sequence shown here is derived from an EMBL/GenBank/DDBJ whole genome shotgun (WGS) entry which is preliminary data.</text>
</comment>
<evidence type="ECO:0000313" key="1">
    <source>
        <dbReference type="EMBL" id="KAK3175107.1"/>
    </source>
</evidence>
<organism evidence="1 2">
    <name type="scientific">Lepraria neglecta</name>
    <dbReference type="NCBI Taxonomy" id="209136"/>
    <lineage>
        <taxon>Eukaryota</taxon>
        <taxon>Fungi</taxon>
        <taxon>Dikarya</taxon>
        <taxon>Ascomycota</taxon>
        <taxon>Pezizomycotina</taxon>
        <taxon>Lecanoromycetes</taxon>
        <taxon>OSLEUM clade</taxon>
        <taxon>Lecanoromycetidae</taxon>
        <taxon>Lecanorales</taxon>
        <taxon>Lecanorineae</taxon>
        <taxon>Stereocaulaceae</taxon>
        <taxon>Lepraria</taxon>
    </lineage>
</organism>
<reference evidence="1" key="1">
    <citation type="submission" date="2022-11" db="EMBL/GenBank/DDBJ databases">
        <title>Chromosomal genome sequence assembly and mating type (MAT) locus characterization of the leprose asexual lichenized fungus Lepraria neglecta (Nyl.) Erichsen.</title>
        <authorList>
            <person name="Allen J.L."/>
            <person name="Pfeffer B."/>
        </authorList>
    </citation>
    <scope>NUCLEOTIDE SEQUENCE</scope>
    <source>
        <strain evidence="1">Allen 5258</strain>
    </source>
</reference>
<dbReference type="AlphaFoldDB" id="A0AAD9ZEX8"/>
<dbReference type="Proteomes" id="UP001276659">
    <property type="component" value="Unassembled WGS sequence"/>
</dbReference>
<protein>
    <submittedName>
        <fullName evidence="1">Uncharacterized protein</fullName>
    </submittedName>
</protein>
<dbReference type="EMBL" id="JASNWA010000006">
    <property type="protein sequence ID" value="KAK3175107.1"/>
    <property type="molecule type" value="Genomic_DNA"/>
</dbReference>
<accession>A0AAD9ZEX8</accession>
<gene>
    <name evidence="1" type="ORF">OEA41_002353</name>
</gene>
<sequence>MIAKYHNNGIGDISSMRTTRQCNENDKVGLPVMAIKPSYCLNKFLETLWGWEIDETEVVRFHLRSEVNPFQYNRTTNGSTELSEQPSLLQILVRDLDYWRSDPNAPTDHVLVTNLGRTVGHSIMNVAHWYITIWTDIPYDLNIPNFLDVTLWLYIDYNQYNKQWGWRLWDQDRLKDRGLLRPDDYFHPADLVNSTDAERLCSESFAELHCEKAQRACYEAQFSEIDRTIKARCLQQVVKERQEIERAKDAWQKGLLKNWIEDRDTSLYEEWNSLCKKRVFDGETRLQAEKCYFRVKALKKVVDIEARAPAQKGGIEFR</sequence>
<evidence type="ECO:0000313" key="2">
    <source>
        <dbReference type="Proteomes" id="UP001276659"/>
    </source>
</evidence>